<dbReference type="InterPro" id="IPR003953">
    <property type="entry name" value="FAD-dep_OxRdtase_2_FAD-bd"/>
</dbReference>
<keyword evidence="9" id="KW-0753">Steroid metabolism</keyword>
<gene>
    <name evidence="18" type="ORF">H4W80_003824</name>
</gene>
<name>A0ABR9LZN4_9ACTN</name>
<evidence type="ECO:0000313" key="18">
    <source>
        <dbReference type="EMBL" id="MBE1585566.1"/>
    </source>
</evidence>
<keyword evidence="8" id="KW-1207">Sterol metabolism</keyword>
<dbReference type="PANTHER" id="PTHR47470:SF1">
    <property type="entry name" value="FAD-DEPENDENT OXIDOREDUCTASE 2 FAD BINDING DOMAIN-CONTAINING PROTEIN"/>
    <property type="match status" value="1"/>
</dbReference>
<dbReference type="EC" id="5.3.3.1" evidence="11"/>
<dbReference type="InterPro" id="IPR007867">
    <property type="entry name" value="GMC_OxRtase_C"/>
</dbReference>
<keyword evidence="19" id="KW-1185">Reference proteome</keyword>
<proteinExistence type="inferred from homology"/>
<comment type="pathway">
    <text evidence="12">Steroid metabolism; cholesterol degradation.</text>
</comment>
<keyword evidence="7" id="KW-0443">Lipid metabolism</keyword>
<evidence type="ECO:0000259" key="17">
    <source>
        <dbReference type="Pfam" id="PF05199"/>
    </source>
</evidence>
<dbReference type="RefSeq" id="WP_192786290.1">
    <property type="nucleotide sequence ID" value="NZ_JADBEK010000001.1"/>
</dbReference>
<keyword evidence="6 18" id="KW-0560">Oxidoreductase</keyword>
<evidence type="ECO:0000256" key="14">
    <source>
        <dbReference type="ARBA" id="ARBA00049744"/>
    </source>
</evidence>
<reference evidence="18 19" key="1">
    <citation type="submission" date="2020-10" db="EMBL/GenBank/DDBJ databases">
        <title>Sequencing the genomes of 1000 actinobacteria strains.</title>
        <authorList>
            <person name="Klenk H.-P."/>
        </authorList>
    </citation>
    <scope>NUCLEOTIDE SEQUENCE [LARGE SCALE GENOMIC DNA]</scope>
    <source>
        <strain evidence="18 19">DSM 43173</strain>
    </source>
</reference>
<dbReference type="SUPFAM" id="SSF51905">
    <property type="entry name" value="FAD/NAD(P)-binding domain"/>
    <property type="match status" value="1"/>
</dbReference>
<dbReference type="Proteomes" id="UP000633509">
    <property type="component" value="Unassembled WGS sequence"/>
</dbReference>
<protein>
    <recommendedName>
        <fullName evidence="14">Cholesterol oxidase</fullName>
        <ecNumber evidence="13">1.1.3.6</ecNumber>
        <ecNumber evidence="11">5.3.3.1</ecNumber>
    </recommendedName>
    <alternativeName>
        <fullName evidence="15">Cholesterol isomerase</fullName>
    </alternativeName>
</protein>
<comment type="similarity">
    <text evidence="2">Belongs to the GMC oxidoreductase family.</text>
</comment>
<keyword evidence="5" id="KW-0274">FAD</keyword>
<evidence type="ECO:0000256" key="6">
    <source>
        <dbReference type="ARBA" id="ARBA00023002"/>
    </source>
</evidence>
<dbReference type="Gene3D" id="3.50.50.60">
    <property type="entry name" value="FAD/NAD(P)-binding domain"/>
    <property type="match status" value="3"/>
</dbReference>
<evidence type="ECO:0000256" key="1">
    <source>
        <dbReference type="ARBA" id="ARBA00001974"/>
    </source>
</evidence>
<dbReference type="Pfam" id="PF00890">
    <property type="entry name" value="FAD_binding_2"/>
    <property type="match status" value="1"/>
</dbReference>
<feature type="domain" description="Glucose-methanol-choline oxidoreductase C-terminal" evidence="17">
    <location>
        <begin position="508"/>
        <end position="563"/>
    </location>
</feature>
<evidence type="ECO:0000256" key="13">
    <source>
        <dbReference type="ARBA" id="ARBA00049723"/>
    </source>
</evidence>
<keyword evidence="4" id="KW-0285">Flavoprotein</keyword>
<dbReference type="InterPro" id="IPR036188">
    <property type="entry name" value="FAD/NAD-bd_sf"/>
</dbReference>
<evidence type="ECO:0000256" key="2">
    <source>
        <dbReference type="ARBA" id="ARBA00010790"/>
    </source>
</evidence>
<dbReference type="EMBL" id="JADBEK010000001">
    <property type="protein sequence ID" value="MBE1585566.1"/>
    <property type="molecule type" value="Genomic_DNA"/>
</dbReference>
<evidence type="ECO:0000256" key="12">
    <source>
        <dbReference type="ARBA" id="ARBA00049645"/>
    </source>
</evidence>
<evidence type="ECO:0000256" key="11">
    <source>
        <dbReference type="ARBA" id="ARBA00038856"/>
    </source>
</evidence>
<dbReference type="InterPro" id="IPR052542">
    <property type="entry name" value="Cholesterol_Oxidase"/>
</dbReference>
<evidence type="ECO:0000259" key="16">
    <source>
        <dbReference type="Pfam" id="PF00890"/>
    </source>
</evidence>
<evidence type="ECO:0000256" key="3">
    <source>
        <dbReference type="ARBA" id="ARBA00022548"/>
    </source>
</evidence>
<evidence type="ECO:0000256" key="4">
    <source>
        <dbReference type="ARBA" id="ARBA00022630"/>
    </source>
</evidence>
<evidence type="ECO:0000256" key="9">
    <source>
        <dbReference type="ARBA" id="ARBA00023221"/>
    </source>
</evidence>
<keyword evidence="10" id="KW-0413">Isomerase</keyword>
<evidence type="ECO:0000256" key="8">
    <source>
        <dbReference type="ARBA" id="ARBA00023166"/>
    </source>
</evidence>
<evidence type="ECO:0000256" key="5">
    <source>
        <dbReference type="ARBA" id="ARBA00022827"/>
    </source>
</evidence>
<evidence type="ECO:0000256" key="7">
    <source>
        <dbReference type="ARBA" id="ARBA00023098"/>
    </source>
</evidence>
<evidence type="ECO:0000256" key="10">
    <source>
        <dbReference type="ARBA" id="ARBA00023235"/>
    </source>
</evidence>
<sequence>MRHNGSDQARRPAREHADVVVVGSGFGGAVAAYRFAEAGLRVVVLERGRAYPPGSFPRAPAAMARNLWDPSEGLYGLFDLWSFRGLGAAVSSGLGGGSLIYANVLLRKPERWFVKESPLPGGGYEHWPVTRADLDPHYDAVERMLKPQRYPLGQPPYDTTAKTLAMREAAGRLGLEWELPPLAVAFAPEPGGRPVPGLPIPDPEYGNLHGLPRTTCRLRGECDLGCNDGAKNSLDHTYLSAARHAGADLRTLHEVRWLAPAPGGGYAVSYVVHEPREDRRRVSTRRLPQHTITCDRLVLAAGTLGTTYLLLTCSSEFPGLSPMLGARFSGNGDLLTVVKDARDGARRHRSLEGSRGPVITSAIRVPDAADSGHGDRRGFLIEDAGYPPFAEWLGEFAGVRGQVRRAGRFALHRLGALLSHSPRTRINAELAALLGDGHLSDGSLGLLGMGRDIPDGVMRLRRGYLDVEWTTGTSMPYFTTMRALMRDMARVLRAGYLDNPLWLARKVITVHPLGGAPMGRHPAEGVVDEYGEVFGHPGLYVLDGACVPGPVGVNPSLTIAALADRACEHVLESAPRTAARLAEVSSGLSFTEEMRGHVMPGSADAEEGERLGRANGHPLAVHLTITAGDVERFVADAGHEASAAGWVTCPVLGGGRLRVEDGSFNLFVAGEDPARRRMLYRLHFTGDGDAPLTLTGFKDVHDDPGADLWSDTSTLYVRILRGHTRPAEDAEAEVVAAGIIRIHLPDFLHQLTTFRTWGPDGAAGLVRFGRLFLGELWDAYHDLAVGARVP</sequence>
<dbReference type="Pfam" id="PF05199">
    <property type="entry name" value="GMC_oxred_C"/>
    <property type="match status" value="1"/>
</dbReference>
<dbReference type="EC" id="1.1.3.6" evidence="13"/>
<feature type="domain" description="FAD-dependent oxidoreductase 2 FAD-binding" evidence="16">
    <location>
        <begin position="18"/>
        <end position="49"/>
    </location>
</feature>
<evidence type="ECO:0000256" key="15">
    <source>
        <dbReference type="ARBA" id="ARBA00049778"/>
    </source>
</evidence>
<organism evidence="18 19">
    <name type="scientific">Nonomuraea angiospora</name>
    <dbReference type="NCBI Taxonomy" id="46172"/>
    <lineage>
        <taxon>Bacteria</taxon>
        <taxon>Bacillati</taxon>
        <taxon>Actinomycetota</taxon>
        <taxon>Actinomycetes</taxon>
        <taxon>Streptosporangiales</taxon>
        <taxon>Streptosporangiaceae</taxon>
        <taxon>Nonomuraea</taxon>
    </lineage>
</organism>
<evidence type="ECO:0000313" key="19">
    <source>
        <dbReference type="Proteomes" id="UP000633509"/>
    </source>
</evidence>
<dbReference type="PANTHER" id="PTHR47470">
    <property type="entry name" value="CHOLESTEROL OXIDASE"/>
    <property type="match status" value="1"/>
</dbReference>
<dbReference type="GO" id="GO:0016995">
    <property type="term" value="F:cholesterol oxidase activity"/>
    <property type="evidence" value="ECO:0007669"/>
    <property type="project" value="UniProtKB-EC"/>
</dbReference>
<comment type="cofactor">
    <cofactor evidence="1">
        <name>FAD</name>
        <dbReference type="ChEBI" id="CHEBI:57692"/>
    </cofactor>
</comment>
<comment type="caution">
    <text evidence="18">The sequence shown here is derived from an EMBL/GenBank/DDBJ whole genome shotgun (WGS) entry which is preliminary data.</text>
</comment>
<keyword evidence="3" id="KW-0153">Cholesterol metabolism</keyword>
<accession>A0ABR9LZN4</accession>